<feature type="transmembrane region" description="Helical" evidence="12">
    <location>
        <begin position="162"/>
        <end position="185"/>
    </location>
</feature>
<dbReference type="GO" id="GO:1902600">
    <property type="term" value="P:proton transmembrane transport"/>
    <property type="evidence" value="ECO:0007669"/>
    <property type="project" value="InterPro"/>
</dbReference>
<evidence type="ECO:0000256" key="11">
    <source>
        <dbReference type="ARBA" id="ARBA00054890"/>
    </source>
</evidence>
<keyword evidence="8" id="KW-0406">Ion transport</keyword>
<feature type="transmembrane region" description="Helical" evidence="12">
    <location>
        <begin position="197"/>
        <end position="219"/>
    </location>
</feature>
<evidence type="ECO:0000256" key="1">
    <source>
        <dbReference type="ARBA" id="ARBA00004141"/>
    </source>
</evidence>
<keyword evidence="16" id="KW-1185">Reference proteome</keyword>
<feature type="transmembrane region" description="Helical" evidence="12">
    <location>
        <begin position="303"/>
        <end position="326"/>
    </location>
</feature>
<dbReference type="Pfam" id="PF23256">
    <property type="entry name" value="CHX17_2nd"/>
    <property type="match status" value="1"/>
</dbReference>
<evidence type="ECO:0000256" key="10">
    <source>
        <dbReference type="ARBA" id="ARBA00038341"/>
    </source>
</evidence>
<dbReference type="KEGG" id="aprc:113848850"/>
<protein>
    <submittedName>
        <fullName evidence="17">Cation/H(+) antiporter 24 isoform X1</fullName>
    </submittedName>
</protein>
<dbReference type="Pfam" id="PF00999">
    <property type="entry name" value="Na_H_Exchanger"/>
    <property type="match status" value="1"/>
</dbReference>
<keyword evidence="7 12" id="KW-1133">Transmembrane helix</keyword>
<evidence type="ECO:0000256" key="3">
    <source>
        <dbReference type="ARBA" id="ARBA00022449"/>
    </source>
</evidence>
<dbReference type="GO" id="GO:0016020">
    <property type="term" value="C:membrane"/>
    <property type="evidence" value="ECO:0007669"/>
    <property type="project" value="UniProtKB-SubCell"/>
</dbReference>
<dbReference type="PANTHER" id="PTHR32468:SF109">
    <property type="entry name" value="CATION_H(+) ANTIPORTER 24-RELATED"/>
    <property type="match status" value="1"/>
</dbReference>
<evidence type="ECO:0000259" key="15">
    <source>
        <dbReference type="Pfam" id="PF23259"/>
    </source>
</evidence>
<feature type="transmembrane region" description="Helical" evidence="12">
    <location>
        <begin position="357"/>
        <end position="374"/>
    </location>
</feature>
<evidence type="ECO:0000313" key="17">
    <source>
        <dbReference type="RefSeq" id="XP_027334007.1"/>
    </source>
</evidence>
<feature type="domain" description="Cation/H+ exchanger transmembrane" evidence="13">
    <location>
        <begin position="80"/>
        <end position="464"/>
    </location>
</feature>
<evidence type="ECO:0000259" key="13">
    <source>
        <dbReference type="Pfam" id="PF00999"/>
    </source>
</evidence>
<evidence type="ECO:0000313" key="16">
    <source>
        <dbReference type="Proteomes" id="UP000694853"/>
    </source>
</evidence>
<dbReference type="Proteomes" id="UP000694853">
    <property type="component" value="Unplaced"/>
</dbReference>
<name>A0A8B8JRA0_ABRPR</name>
<evidence type="ECO:0000256" key="12">
    <source>
        <dbReference type="SAM" id="Phobius"/>
    </source>
</evidence>
<evidence type="ECO:0000256" key="9">
    <source>
        <dbReference type="ARBA" id="ARBA00023136"/>
    </source>
</evidence>
<keyword evidence="3" id="KW-0050">Antiport</keyword>
<evidence type="ECO:0000256" key="7">
    <source>
        <dbReference type="ARBA" id="ARBA00022989"/>
    </source>
</evidence>
<dbReference type="PANTHER" id="PTHR32468">
    <property type="entry name" value="CATION/H + ANTIPORTER"/>
    <property type="match status" value="1"/>
</dbReference>
<dbReference type="GO" id="GO:0006813">
    <property type="term" value="P:potassium ion transport"/>
    <property type="evidence" value="ECO:0007669"/>
    <property type="project" value="UniProtKB-KW"/>
</dbReference>
<evidence type="ECO:0000256" key="5">
    <source>
        <dbReference type="ARBA" id="ARBA00022692"/>
    </source>
</evidence>
<keyword evidence="5 12" id="KW-0812">Transmembrane</keyword>
<reference evidence="17" key="2">
    <citation type="submission" date="2025-08" db="UniProtKB">
        <authorList>
            <consortium name="RefSeq"/>
        </authorList>
    </citation>
    <scope>IDENTIFICATION</scope>
    <source>
        <tissue evidence="17">Young leaves</tissue>
    </source>
</reference>
<evidence type="ECO:0000256" key="6">
    <source>
        <dbReference type="ARBA" id="ARBA00022958"/>
    </source>
</evidence>
<feature type="transmembrane region" description="Helical" evidence="12">
    <location>
        <begin position="264"/>
        <end position="282"/>
    </location>
</feature>
<feature type="domain" description="Cation/H(+) antiporter central" evidence="14">
    <location>
        <begin position="526"/>
        <end position="639"/>
    </location>
</feature>
<dbReference type="Gene3D" id="1.20.1530.20">
    <property type="match status" value="1"/>
</dbReference>
<sequence length="807" mass="90556">MARAYPPHRLQQTSNGWKQNFNVSRVLEETMANVVSINDSAISYPNIVCQPSQDYHPGIFYGENPLLHSFSGLMFNLVLITTITRIVRFLLKPLKQPLIISQIIGGVIVGPSFLGRNRWYQRHMITDSTKFLMNNLGVMGFMFFLFIYGVKMDPSLLKKSGRFHVSTALFGITIPSFVVFIVALYMRKNMDNELSKISSIGVLSGYLGITAFPVLYHILQELNLLNSEMGRMALSVALIGDAFGVGLVVAFEAGSQGESKTQNALWYMVTLVALALFILFCVRPAMMWINNKTPEGHPVNQTFVVAIFLGVFVMGFITDMFGMAIANGPLWLGLAVPDGPRLGATLIERSNTIMTDFLLPFSFFLVGSYTDFYAMSASSWSSLAPLFVMVLLGYLIKFFATWIALFYWRMPLRDGLTLSLIMSLRGQLELMLFVHLIDKRVLKVPGFTLLLLMTTVLTATFTPLISTLYDPTRPYMVNQRRNIQHNPPTQELRIVLCILDTETINSLIHLVDISNPTSNSPLSVSALRLIELVGRASPLFIDHEKQELPHIYHWTHTMNALEHYKKFKGVFVKLRFFTAVAPKQTMFQDTCELALEQEASLIILPFNRGAIYNHGVRAVNSKILNHAPCSVAILVNKGLLEINTLGNSFRHSAGNRFAVLFLGGADAREALVYADRMLANTDQEVNLTVIRFLSHNYIGDNEMEKKLDDGIVTWFWVKNEANQRMTYREVVVRNGEETISAIQSMNDGAYDLWIVGRKQGINAVLLTGLSEWNVESEDLGVIGEYVSSEDFPGTASVLVVQQQILRG</sequence>
<feature type="transmembrane region" description="Helical" evidence="12">
    <location>
        <begin position="449"/>
        <end position="469"/>
    </location>
</feature>
<keyword evidence="6" id="KW-0630">Potassium</keyword>
<gene>
    <name evidence="17" type="primary">LOC113848850</name>
</gene>
<comment type="function">
    <text evidence="11">May operate as a cation/H(+) antiporter.</text>
</comment>
<evidence type="ECO:0000256" key="8">
    <source>
        <dbReference type="ARBA" id="ARBA00023065"/>
    </source>
</evidence>
<dbReference type="OrthoDB" id="1861329at2759"/>
<feature type="transmembrane region" description="Helical" evidence="12">
    <location>
        <begin position="416"/>
        <end position="437"/>
    </location>
</feature>
<feature type="transmembrane region" description="Helical" evidence="12">
    <location>
        <begin position="98"/>
        <end position="119"/>
    </location>
</feature>
<dbReference type="InterPro" id="IPR006153">
    <property type="entry name" value="Cation/H_exchanger_TM"/>
</dbReference>
<reference evidence="16" key="1">
    <citation type="journal article" date="2019" name="Toxins">
        <title>Detection of Abrin-Like and Prepropulchellin-Like Toxin Genes and Transcripts Using Whole Genome Sequencing and Full-Length Transcript Sequencing of Abrus precatorius.</title>
        <authorList>
            <person name="Hovde B.T."/>
            <person name="Daligault H.E."/>
            <person name="Hanschen E.R."/>
            <person name="Kunde Y.A."/>
            <person name="Johnson M.B."/>
            <person name="Starkenburg S.R."/>
            <person name="Johnson S.L."/>
        </authorList>
    </citation>
    <scope>NUCLEOTIDE SEQUENCE [LARGE SCALE GENOMIC DNA]</scope>
</reference>
<dbReference type="InterPro" id="IPR057291">
    <property type="entry name" value="CHX17_2nd"/>
</dbReference>
<feature type="transmembrane region" description="Helical" evidence="12">
    <location>
        <begin position="70"/>
        <end position="91"/>
    </location>
</feature>
<feature type="transmembrane region" description="Helical" evidence="12">
    <location>
        <begin position="231"/>
        <end position="252"/>
    </location>
</feature>
<dbReference type="GO" id="GO:0015297">
    <property type="term" value="F:antiporter activity"/>
    <property type="evidence" value="ECO:0007669"/>
    <property type="project" value="UniProtKB-KW"/>
</dbReference>
<evidence type="ECO:0000256" key="4">
    <source>
        <dbReference type="ARBA" id="ARBA00022538"/>
    </source>
</evidence>
<evidence type="ECO:0000256" key="2">
    <source>
        <dbReference type="ARBA" id="ARBA00022448"/>
    </source>
</evidence>
<dbReference type="GO" id="GO:0012505">
    <property type="term" value="C:endomembrane system"/>
    <property type="evidence" value="ECO:0007669"/>
    <property type="project" value="TreeGrafter"/>
</dbReference>
<keyword evidence="9 12" id="KW-0472">Membrane</keyword>
<dbReference type="GO" id="GO:0006885">
    <property type="term" value="P:regulation of pH"/>
    <property type="evidence" value="ECO:0007669"/>
    <property type="project" value="TreeGrafter"/>
</dbReference>
<accession>A0A8B8JRA0</accession>
<keyword evidence="2" id="KW-0813">Transport</keyword>
<keyword evidence="4" id="KW-0633">Potassium transport</keyword>
<feature type="domain" description="Cation/H(+) antiporter C-terminal" evidence="15">
    <location>
        <begin position="658"/>
        <end position="803"/>
    </location>
</feature>
<dbReference type="Pfam" id="PF23259">
    <property type="entry name" value="CHX17_C"/>
    <property type="match status" value="1"/>
</dbReference>
<dbReference type="GeneID" id="113848850"/>
<evidence type="ECO:0000259" key="14">
    <source>
        <dbReference type="Pfam" id="PF23256"/>
    </source>
</evidence>
<dbReference type="RefSeq" id="XP_027334007.1">
    <property type="nucleotide sequence ID" value="XM_027478206.1"/>
</dbReference>
<feature type="transmembrane region" description="Helical" evidence="12">
    <location>
        <begin position="386"/>
        <end position="410"/>
    </location>
</feature>
<dbReference type="InterPro" id="IPR057290">
    <property type="entry name" value="CHX17_C"/>
</dbReference>
<dbReference type="InterPro" id="IPR038770">
    <property type="entry name" value="Na+/solute_symporter_sf"/>
</dbReference>
<comment type="similarity">
    <text evidence="10">Belongs to the monovalent cation:proton antiporter 2 (CPA2) transporter (TC 2.A.37) family. CHX (TC 2.A.37.4) subfamily.</text>
</comment>
<organism evidence="16 17">
    <name type="scientific">Abrus precatorius</name>
    <name type="common">Indian licorice</name>
    <name type="synonym">Glycine abrus</name>
    <dbReference type="NCBI Taxonomy" id="3816"/>
    <lineage>
        <taxon>Eukaryota</taxon>
        <taxon>Viridiplantae</taxon>
        <taxon>Streptophyta</taxon>
        <taxon>Embryophyta</taxon>
        <taxon>Tracheophyta</taxon>
        <taxon>Spermatophyta</taxon>
        <taxon>Magnoliopsida</taxon>
        <taxon>eudicotyledons</taxon>
        <taxon>Gunneridae</taxon>
        <taxon>Pentapetalae</taxon>
        <taxon>rosids</taxon>
        <taxon>fabids</taxon>
        <taxon>Fabales</taxon>
        <taxon>Fabaceae</taxon>
        <taxon>Papilionoideae</taxon>
        <taxon>50 kb inversion clade</taxon>
        <taxon>NPAAA clade</taxon>
        <taxon>indigoferoid/millettioid clade</taxon>
        <taxon>Abreae</taxon>
        <taxon>Abrus</taxon>
    </lineage>
</organism>
<proteinExistence type="inferred from homology"/>
<dbReference type="InterPro" id="IPR050794">
    <property type="entry name" value="CPA2_transporter"/>
</dbReference>
<dbReference type="AlphaFoldDB" id="A0A8B8JRA0"/>
<dbReference type="FunFam" id="1.20.1530.20:FF:000022">
    <property type="entry name" value="Cation/H(+) antiporter 24"/>
    <property type="match status" value="1"/>
</dbReference>
<feature type="transmembrane region" description="Helical" evidence="12">
    <location>
        <begin position="131"/>
        <end position="150"/>
    </location>
</feature>
<comment type="subcellular location">
    <subcellularLocation>
        <location evidence="1">Membrane</location>
        <topology evidence="1">Multi-pass membrane protein</topology>
    </subcellularLocation>
</comment>